<gene>
    <name evidence="1" type="ORF">SAMN06296020_12514</name>
</gene>
<reference evidence="1" key="1">
    <citation type="submission" date="2017-05" db="EMBL/GenBank/DDBJ databases">
        <authorList>
            <person name="Varghese N."/>
            <person name="Submissions S."/>
        </authorList>
    </citation>
    <scope>NUCLEOTIDE SEQUENCE</scope>
    <source>
        <strain evidence="1">Su22</strain>
    </source>
</reference>
<dbReference type="Proteomes" id="UP001158066">
    <property type="component" value="Unassembled WGS sequence"/>
</dbReference>
<evidence type="ECO:0000313" key="2">
    <source>
        <dbReference type="Proteomes" id="UP001158066"/>
    </source>
</evidence>
<dbReference type="EMBL" id="FXUF01000025">
    <property type="protein sequence ID" value="SMP72062.1"/>
    <property type="molecule type" value="Genomic_DNA"/>
</dbReference>
<keyword evidence="2" id="KW-1185">Reference proteome</keyword>
<proteinExistence type="predicted"/>
<dbReference type="RefSeq" id="WP_283410885.1">
    <property type="nucleotide sequence ID" value="NZ_FXUF01000025.1"/>
</dbReference>
<evidence type="ECO:0008006" key="3">
    <source>
        <dbReference type="Google" id="ProtNLM"/>
    </source>
</evidence>
<name>A0AA45WZL4_9CLOT</name>
<dbReference type="Pfam" id="PF08747">
    <property type="entry name" value="BrxB"/>
    <property type="match status" value="1"/>
</dbReference>
<dbReference type="AlphaFoldDB" id="A0AA45WZL4"/>
<evidence type="ECO:0000313" key="1">
    <source>
        <dbReference type="EMBL" id="SMP72062.1"/>
    </source>
</evidence>
<organism evidence="1 2">
    <name type="scientific">Anoxynatronum buryatiense</name>
    <dbReference type="NCBI Taxonomy" id="489973"/>
    <lineage>
        <taxon>Bacteria</taxon>
        <taxon>Bacillati</taxon>
        <taxon>Bacillota</taxon>
        <taxon>Clostridia</taxon>
        <taxon>Eubacteriales</taxon>
        <taxon>Clostridiaceae</taxon>
        <taxon>Anoxynatronum</taxon>
    </lineage>
</organism>
<protein>
    <recommendedName>
        <fullName evidence="3">DUF1788 domain-containing protein</fullName>
    </recommendedName>
</protein>
<comment type="caution">
    <text evidence="1">The sequence shown here is derived from an EMBL/GenBank/DDBJ whole genome shotgun (WGS) entry which is preliminary data.</text>
</comment>
<accession>A0AA45WZL4</accession>
<sequence length="194" mass="22857">MKTIYQRLDKILDLILDKRFRENKGLGNEIGYYIFDYDPKDELIVRDHIQFLKKKTSQENPEITIREFDLFHVMVNILKEKGYLDKVFQMEAQKGTEAILTPIKKTLRLANEDSDLIVEHIKYQVQPNNVVFITGVGKAWPIIRSHGVLNRLHAAVDHVPLVMFYPGLYSGQELRLFEEISDQNYYRAFKLVER</sequence>
<dbReference type="InterPro" id="IPR014858">
    <property type="entry name" value="BrxB"/>
</dbReference>